<dbReference type="Proteomes" id="UP000009273">
    <property type="component" value="Segment"/>
</dbReference>
<evidence type="ECO:0000313" key="2">
    <source>
        <dbReference type="Proteomes" id="UP000009273"/>
    </source>
</evidence>
<reference evidence="1 2" key="1">
    <citation type="submission" date="2011-09" db="EMBL/GenBank/DDBJ databases">
        <authorList>
            <person name="Pope W.H."/>
            <person name="Pedulla M.L."/>
            <person name="Ford M.E."/>
            <person name="Peebles C.L."/>
            <person name="Hatfull G.H."/>
            <person name="Hendrix R.W."/>
        </authorList>
    </citation>
    <scope>NUCLEOTIDE SEQUENCE [LARGE SCALE GENOMIC DNA]</scope>
    <source>
        <strain evidence="1">G</strain>
    </source>
</reference>
<accession>G3MA32</accession>
<organism evidence="1 2">
    <name type="scientific">Bacillus phage G</name>
    <dbReference type="NCBI Taxonomy" id="2884420"/>
    <lineage>
        <taxon>Viruses</taxon>
        <taxon>Duplodnaviria</taxon>
        <taxon>Heunggongvirae</taxon>
        <taxon>Uroviricota</taxon>
        <taxon>Caudoviricetes</taxon>
        <taxon>Donellivirus</taxon>
        <taxon>Donellivirus gee</taxon>
    </lineage>
</organism>
<dbReference type="EMBL" id="JN638751">
    <property type="protein sequence ID" value="AEO93550.1"/>
    <property type="molecule type" value="Genomic_DNA"/>
</dbReference>
<sequence>MGRNIKDVIEEIKSVSANEDLHAELTRISNNATFKAPELMYELWDEMHLLLLNVYINPFTSDEALEVFAIFTTKTKEELLAMKS</sequence>
<keyword evidence="2" id="KW-1185">Reference proteome</keyword>
<dbReference type="RefSeq" id="YP_009015594.1">
    <property type="nucleotide sequence ID" value="NC_023719.1"/>
</dbReference>
<proteinExistence type="predicted"/>
<dbReference type="GeneID" id="18563506"/>
<dbReference type="KEGG" id="vg:18563506"/>
<gene>
    <name evidence="1" type="primary">291</name>
    <name evidence="1" type="ORF">G_291</name>
</gene>
<evidence type="ECO:0000313" key="1">
    <source>
        <dbReference type="EMBL" id="AEO93550.1"/>
    </source>
</evidence>
<name>G3MA32_9CAUD</name>
<protein>
    <submittedName>
        <fullName evidence="1">Gp291</fullName>
    </submittedName>
</protein>